<feature type="binding site" evidence="18">
    <location>
        <position position="952"/>
    </location>
    <ligand>
        <name>Mo-molybdopterin</name>
        <dbReference type="ChEBI" id="CHEBI:71302"/>
    </ligand>
    <ligandPart>
        <name>Mo</name>
        <dbReference type="ChEBI" id="CHEBI:28685"/>
    </ligandPart>
</feature>
<dbReference type="SMART" id="SM01092">
    <property type="entry name" value="CO_deh_flav_C"/>
    <property type="match status" value="1"/>
</dbReference>
<dbReference type="InterPro" id="IPR036856">
    <property type="entry name" value="Ald_Oxase/Xan_DH_a/b_sf"/>
</dbReference>
<evidence type="ECO:0000256" key="17">
    <source>
        <dbReference type="PIRSR" id="PIRSR000127-2"/>
    </source>
</evidence>
<keyword evidence="6 18" id="KW-0479">Metal-binding</keyword>
<feature type="binding site" evidence="17">
    <location>
        <begin position="356"/>
        <end position="360"/>
    </location>
    <ligand>
        <name>FAD</name>
        <dbReference type="ChEBI" id="CHEBI:57692"/>
    </ligand>
</feature>
<feature type="domain" description="2Fe-2S ferredoxin-type" evidence="19">
    <location>
        <begin position="7"/>
        <end position="96"/>
    </location>
</feature>
<dbReference type="InterPro" id="IPR036318">
    <property type="entry name" value="FAD-bd_PCMH-like_sf"/>
</dbReference>
<evidence type="ECO:0000313" key="22">
    <source>
        <dbReference type="Proteomes" id="UP001237642"/>
    </source>
</evidence>
<feature type="binding site" evidence="17">
    <location>
        <position position="412"/>
    </location>
    <ligand>
        <name>FAD</name>
        <dbReference type="ChEBI" id="CHEBI:57692"/>
    </ligand>
</feature>
<evidence type="ECO:0000256" key="12">
    <source>
        <dbReference type="ARBA" id="ARBA00023027"/>
    </source>
</evidence>
<evidence type="ECO:0000256" key="10">
    <source>
        <dbReference type="ARBA" id="ARBA00023004"/>
    </source>
</evidence>
<dbReference type="Gene3D" id="3.10.20.30">
    <property type="match status" value="1"/>
</dbReference>
<dbReference type="GO" id="GO:0009688">
    <property type="term" value="P:abscisic acid biosynthetic process"/>
    <property type="evidence" value="ECO:0007669"/>
    <property type="project" value="UniProtKB-KW"/>
</dbReference>
<feature type="binding site" evidence="18">
    <location>
        <position position="121"/>
    </location>
    <ligand>
        <name>[2Fe-2S] cluster</name>
        <dbReference type="ChEBI" id="CHEBI:190135"/>
        <label>2</label>
    </ligand>
</feature>
<dbReference type="Pfam" id="PF20256">
    <property type="entry name" value="MoCoBD_2"/>
    <property type="match status" value="1"/>
</dbReference>
<comment type="cofactor">
    <cofactor evidence="18">
        <name>Mo-molybdopterin</name>
        <dbReference type="ChEBI" id="CHEBI:71302"/>
    </cofactor>
    <text evidence="18">Binds 1 Mo-molybdopterin (Mo-MPT) cofactor per subunit.</text>
</comment>
<dbReference type="GO" id="GO:0009507">
    <property type="term" value="C:chloroplast"/>
    <property type="evidence" value="ECO:0007669"/>
    <property type="project" value="UniProtKB-ARBA"/>
</dbReference>
<dbReference type="Proteomes" id="UP001237642">
    <property type="component" value="Unassembled WGS sequence"/>
</dbReference>
<feature type="binding site" evidence="18">
    <location>
        <position position="118"/>
    </location>
    <ligand>
        <name>[2Fe-2S] cluster</name>
        <dbReference type="ChEBI" id="CHEBI:190135"/>
        <label>2</label>
    </ligand>
</feature>
<comment type="cofactor">
    <cofactor evidence="18">
        <name>[2Fe-2S] cluster</name>
        <dbReference type="ChEBI" id="CHEBI:190135"/>
    </cofactor>
    <text evidence="18">Binds 2 [2Fe-2S] clusters.</text>
</comment>
<evidence type="ECO:0000256" key="9">
    <source>
        <dbReference type="ARBA" id="ARBA00023002"/>
    </source>
</evidence>
<dbReference type="Gene3D" id="3.90.1170.50">
    <property type="entry name" value="Aldehyde oxidase/xanthine dehydrogenase, a/b hammerhead"/>
    <property type="match status" value="1"/>
</dbReference>
<evidence type="ECO:0000256" key="3">
    <source>
        <dbReference type="ARBA" id="ARBA00022505"/>
    </source>
</evidence>
<comment type="similarity">
    <text evidence="2">Belongs to the xanthine dehydrogenase family.</text>
</comment>
<keyword evidence="3 18" id="KW-0500">Molybdenum</keyword>
<feature type="binding site" evidence="18">
    <location>
        <position position="165"/>
    </location>
    <ligand>
        <name>[2Fe-2S] cluster</name>
        <dbReference type="ChEBI" id="CHEBI:190135"/>
        <label>2</label>
    </ligand>
</feature>
<dbReference type="GO" id="GO:0050302">
    <property type="term" value="F:indole-3-acetaldehyde oxidase activity"/>
    <property type="evidence" value="ECO:0007669"/>
    <property type="project" value="UniProtKB-EC"/>
</dbReference>
<dbReference type="PANTHER" id="PTHR11908">
    <property type="entry name" value="XANTHINE DEHYDROGENASE"/>
    <property type="match status" value="1"/>
</dbReference>
<dbReference type="FunFam" id="3.10.20.30:FF:000012">
    <property type="entry name" value="Xanthine dehydrogenase/oxidase"/>
    <property type="match status" value="1"/>
</dbReference>
<dbReference type="Gene3D" id="3.30.365.10">
    <property type="entry name" value="Aldehyde oxidase/xanthine dehydrogenase, molybdopterin binding domain"/>
    <property type="match status" value="4"/>
</dbReference>
<evidence type="ECO:0000256" key="5">
    <source>
        <dbReference type="ARBA" id="ARBA00022714"/>
    </source>
</evidence>
<dbReference type="InterPro" id="IPR008274">
    <property type="entry name" value="AldOxase/xan_DH_MoCoBD1"/>
</dbReference>
<dbReference type="SUPFAM" id="SSF54292">
    <property type="entry name" value="2Fe-2S ferredoxin-like"/>
    <property type="match status" value="1"/>
</dbReference>
<keyword evidence="7 17" id="KW-0274">FAD</keyword>
<protein>
    <recommendedName>
        <fullName evidence="15">indole-3-acetaldehyde oxidase</fullName>
        <ecNumber evidence="15">1.2.3.7</ecNumber>
    </recommendedName>
</protein>
<dbReference type="SUPFAM" id="SSF56176">
    <property type="entry name" value="FAD-binding/transporter-associated domain-like"/>
    <property type="match status" value="1"/>
</dbReference>
<dbReference type="EMBL" id="JAUIZM010000002">
    <property type="protein sequence ID" value="KAK1397870.1"/>
    <property type="molecule type" value="Genomic_DNA"/>
</dbReference>
<dbReference type="InterPro" id="IPR036683">
    <property type="entry name" value="CO_DH_flav_C_dom_sf"/>
</dbReference>
<dbReference type="InterPro" id="IPR046867">
    <property type="entry name" value="AldOxase/xan_DH_MoCoBD2"/>
</dbReference>
<organism evidence="21 22">
    <name type="scientific">Heracleum sosnowskyi</name>
    <dbReference type="NCBI Taxonomy" id="360622"/>
    <lineage>
        <taxon>Eukaryota</taxon>
        <taxon>Viridiplantae</taxon>
        <taxon>Streptophyta</taxon>
        <taxon>Embryophyta</taxon>
        <taxon>Tracheophyta</taxon>
        <taxon>Spermatophyta</taxon>
        <taxon>Magnoliopsida</taxon>
        <taxon>eudicotyledons</taxon>
        <taxon>Gunneridae</taxon>
        <taxon>Pentapetalae</taxon>
        <taxon>asterids</taxon>
        <taxon>campanulids</taxon>
        <taxon>Apiales</taxon>
        <taxon>Apiaceae</taxon>
        <taxon>Apioideae</taxon>
        <taxon>apioid superclade</taxon>
        <taxon>Tordylieae</taxon>
        <taxon>Tordyliinae</taxon>
        <taxon>Heracleum</taxon>
    </lineage>
</organism>
<dbReference type="SUPFAM" id="SSF56003">
    <property type="entry name" value="Molybdenum cofactor-binding domain"/>
    <property type="match status" value="1"/>
</dbReference>
<feature type="binding site" evidence="18">
    <location>
        <position position="53"/>
    </location>
    <ligand>
        <name>[2Fe-2S] cluster</name>
        <dbReference type="ChEBI" id="CHEBI:190135"/>
        <label>1</label>
    </ligand>
</feature>
<evidence type="ECO:0000256" key="13">
    <source>
        <dbReference type="ARBA" id="ARBA00023070"/>
    </source>
</evidence>
<keyword evidence="4" id="KW-0285">Flavoprotein</keyword>
<dbReference type="PANTHER" id="PTHR11908:SF132">
    <property type="entry name" value="ALDEHYDE OXIDASE 1-RELATED"/>
    <property type="match status" value="1"/>
</dbReference>
<dbReference type="SUPFAM" id="SSF47741">
    <property type="entry name" value="CO dehydrogenase ISP C-domain like"/>
    <property type="match status" value="1"/>
</dbReference>
<dbReference type="EC" id="1.2.3.7" evidence="15"/>
<dbReference type="GO" id="GO:0006124">
    <property type="term" value="P:ferredoxin metabolic process"/>
    <property type="evidence" value="ECO:0007669"/>
    <property type="project" value="UniProtKB-ARBA"/>
</dbReference>
<dbReference type="PROSITE" id="PS51387">
    <property type="entry name" value="FAD_PCMH"/>
    <property type="match status" value="1"/>
</dbReference>
<evidence type="ECO:0000256" key="7">
    <source>
        <dbReference type="ARBA" id="ARBA00022827"/>
    </source>
</evidence>
<dbReference type="InterPro" id="IPR016166">
    <property type="entry name" value="FAD-bd_PCMH"/>
</dbReference>
<dbReference type="InterPro" id="IPR006058">
    <property type="entry name" value="2Fe2S_fd_BS"/>
</dbReference>
<dbReference type="InterPro" id="IPR016169">
    <property type="entry name" value="FAD-bd_PCMH_sub2"/>
</dbReference>
<dbReference type="InterPro" id="IPR001041">
    <property type="entry name" value="2Fe-2S_ferredoxin-type"/>
</dbReference>
<evidence type="ECO:0000256" key="11">
    <source>
        <dbReference type="ARBA" id="ARBA00023014"/>
    </source>
</evidence>
<dbReference type="Pfam" id="PF00111">
    <property type="entry name" value="Fer2"/>
    <property type="match status" value="1"/>
</dbReference>
<evidence type="ECO:0000256" key="4">
    <source>
        <dbReference type="ARBA" id="ARBA00022630"/>
    </source>
</evidence>
<evidence type="ECO:0000256" key="15">
    <source>
        <dbReference type="ARBA" id="ARBA00067017"/>
    </source>
</evidence>
<comment type="caution">
    <text evidence="21">The sequence shown here is derived from an EMBL/GenBank/DDBJ whole genome shotgun (WGS) entry which is preliminary data.</text>
</comment>
<dbReference type="PIRSF" id="PIRSF000127">
    <property type="entry name" value="Xanthine_DH"/>
    <property type="match status" value="1"/>
</dbReference>
<dbReference type="InterPro" id="IPR005107">
    <property type="entry name" value="CO_DH_flav_C"/>
</dbReference>
<dbReference type="InterPro" id="IPR037165">
    <property type="entry name" value="AldOxase/xan_DH_Mopterin-bd_sf"/>
</dbReference>
<dbReference type="Gene3D" id="3.30.465.10">
    <property type="match status" value="1"/>
</dbReference>
<dbReference type="InterPro" id="IPR036010">
    <property type="entry name" value="2Fe-2S_ferredoxin-like_sf"/>
</dbReference>
<dbReference type="Pfam" id="PF01315">
    <property type="entry name" value="Ald_Xan_dh_C"/>
    <property type="match status" value="1"/>
</dbReference>
<dbReference type="CDD" id="cd00207">
    <property type="entry name" value="fer2"/>
    <property type="match status" value="1"/>
</dbReference>
<accession>A0AAD8J8N4</accession>
<evidence type="ECO:0000313" key="21">
    <source>
        <dbReference type="EMBL" id="KAK1397870.1"/>
    </source>
</evidence>
<sequence>MEISGTNVLVFAVNGKRYEVSSDSLHPSTTLLEFLRSHTPFKSVKLSCGEGGCGACVVLQSTYDPVHKQVESYTINACLTLVHSVNYCSVTTTEGLGSKKNGFHPIHERFAGFHASQCGFCTPGMCVALFSALVNAEEKQGPDPPTGFSKLTVDEAEKSISGHFCRCTGYRPIADACKSFASDVDMEDLGINSFWKKGESDEAKMSKLPFYNPKDDICTYPEFLKRELESTMCVNINGKSWHSPLTLKELESSIETNMATDSTQSRLVAGDTGTGYYKELDHYDNYIDLKKVSELLSIKRDHTGIVIGAAVTISQAILALNEEREGVSSFEGELIFKKIASNLKKVATDSVRNSASIGGNLVMAQRSSFPSDIVTILLSVGSKVNLMTDLRHENLTLEEFLARPSLDKRSVLVSIHVPCWGSLRYSFSRKTEPDTKLLFETYRAASRPLGNALPYLNAAFLAAVSSIDDAVVINEIQMAFGAFGTKHAKRARTVEKYLAGKILSSGVLYEAVQLIRADVVPEEGTSDALYRSSLAVSYLFEFLFPMVKTGNIVTNSWLTENIKLFYKNGNLKEKDSQYDSIRKPTLLSSSGKQVIQSSTEYYPIGEPIPKSGACIQASGEAVYVDDIPSPTNCLYGAFIYSTKPLARVKNIRFISNLLPDGVSSVITCNDIPQGGQNIGSQTVFGSETLFAEDLTECTGQRVALVVADTQKHADRAASLAIIDYDTENLEPPIMTVEEAVQKSSFFDILPFLQPAQVGNFSKGMGEADQSILSAKIRLPSQYYFYMESQTALAIPDEDDCIVVHSSSQCPESTHKIIAVCLGIPENNVRVITRRVGGGFGGKGAKSMPVATACALAAQKLCRPVRMYLNRKTDMIMAGGRHPMKITYSVGFKSNGKITALHLDILINAGFSPDISAIIPENMIGVLKKYDWGALSFDIKLCKTNHSSKSAMRGPGEVQGSYIAEAILEHVASTLSLEVDSVRYRNLHTFDSLKLFYEPSAGELVEYTLPSIWDRLATSSSFEQRFELVKLFNQNNIWRKRGLSRVPIVMPVTVKSSPGKVSILSDGSIVVEVGGIELGQGLWTKVKQITAYALTLIQCDGTADLVEKVRVVQSDTLSLIQGGITSSSTTSESSCEVVRICCNILVERLVPLKESLQVQMTSLDWESLILQAHSSGLNLSASSYFVPDSVSSQYLNYGAAVSEVEINILTGETSILQADIIYDCGQSMNPAVDMGQIEGAFVQGIGFFMSEEYLTNADGLVVTDSTWTYKIPTIDTIPRQFNVEVLNSGHHEKRVLSSKASGEPPLLLAASVHCATRAAIKEARKQYHTWSRLVTFDSMFDLDVPATMPVVKRLCGMDSVEIYLRSLLSTSRKNLL</sequence>
<dbReference type="Pfam" id="PF02738">
    <property type="entry name" value="MoCoBD_1"/>
    <property type="match status" value="1"/>
</dbReference>
<dbReference type="InterPro" id="IPR002346">
    <property type="entry name" value="Mopterin_DH_FAD-bd"/>
</dbReference>
<evidence type="ECO:0000256" key="8">
    <source>
        <dbReference type="ARBA" id="ARBA00022865"/>
    </source>
</evidence>
<dbReference type="GO" id="GO:0005506">
    <property type="term" value="F:iron ion binding"/>
    <property type="evidence" value="ECO:0007669"/>
    <property type="project" value="InterPro"/>
</dbReference>
<comment type="cofactor">
    <cofactor evidence="14">
        <name>[2Fe-2S] cluster</name>
        <dbReference type="ChEBI" id="CHEBI:190135"/>
    </cofactor>
</comment>
<dbReference type="Gene3D" id="3.30.390.50">
    <property type="entry name" value="CO dehydrogenase flavoprotein, C-terminal domain"/>
    <property type="match status" value="1"/>
</dbReference>
<evidence type="ECO:0000256" key="18">
    <source>
        <dbReference type="PIRSR" id="PIRSR000127-3"/>
    </source>
</evidence>
<keyword evidence="12" id="KW-0520">NAD</keyword>
<keyword evidence="8" id="KW-0937">Abscisic acid biosynthesis</keyword>
<dbReference type="Pfam" id="PF03450">
    <property type="entry name" value="CO_deh_flav_C"/>
    <property type="match status" value="1"/>
</dbReference>
<dbReference type="GO" id="GO:0009851">
    <property type="term" value="P:auxin biosynthetic process"/>
    <property type="evidence" value="ECO:0007669"/>
    <property type="project" value="UniProtKB-KW"/>
</dbReference>
<dbReference type="Gene3D" id="1.10.150.120">
    <property type="entry name" value="[2Fe-2S]-binding domain"/>
    <property type="match status" value="1"/>
</dbReference>
<dbReference type="InterPro" id="IPR036884">
    <property type="entry name" value="2Fe-2S-bd_dom_sf"/>
</dbReference>
<feature type="binding site" evidence="18">
    <location>
        <position position="48"/>
    </location>
    <ligand>
        <name>[2Fe-2S] cluster</name>
        <dbReference type="ChEBI" id="CHEBI:190135"/>
        <label>1</label>
    </ligand>
</feature>
<keyword evidence="9" id="KW-0560">Oxidoreductase</keyword>
<evidence type="ECO:0000256" key="1">
    <source>
        <dbReference type="ARBA" id="ARBA00001974"/>
    </source>
</evidence>
<keyword evidence="5 18" id="KW-0001">2Fe-2S</keyword>
<reference evidence="21" key="2">
    <citation type="submission" date="2023-05" db="EMBL/GenBank/DDBJ databases">
        <authorList>
            <person name="Schelkunov M.I."/>
        </authorList>
    </citation>
    <scope>NUCLEOTIDE SEQUENCE</scope>
    <source>
        <strain evidence="21">Hsosn_3</strain>
        <tissue evidence="21">Leaf</tissue>
    </source>
</reference>
<keyword evidence="22" id="KW-1185">Reference proteome</keyword>
<keyword evidence="11 18" id="KW-0411">Iron-sulfur</keyword>
<dbReference type="GO" id="GO:0071949">
    <property type="term" value="F:FAD binding"/>
    <property type="evidence" value="ECO:0007669"/>
    <property type="project" value="InterPro"/>
</dbReference>
<feature type="binding site" evidence="17">
    <location>
        <position position="443"/>
    </location>
    <ligand>
        <name>FAD</name>
        <dbReference type="ChEBI" id="CHEBI:57692"/>
    </ligand>
</feature>
<dbReference type="InterPro" id="IPR016208">
    <property type="entry name" value="Ald_Oxase/xanthine_DH-like"/>
</dbReference>
<dbReference type="Pfam" id="PF00941">
    <property type="entry name" value="FAD_binding_5"/>
    <property type="match status" value="1"/>
</dbReference>
<feature type="active site" description="Proton acceptor" evidence="16">
    <location>
        <position position="1302"/>
    </location>
</feature>
<gene>
    <name evidence="21" type="ORF">POM88_007733</name>
</gene>
<evidence type="ECO:0000256" key="6">
    <source>
        <dbReference type="ARBA" id="ARBA00022723"/>
    </source>
</evidence>
<feature type="binding site" evidence="18">
    <location>
        <position position="78"/>
    </location>
    <ligand>
        <name>[2Fe-2S] cluster</name>
        <dbReference type="ChEBI" id="CHEBI:190135"/>
        <label>1</label>
    </ligand>
</feature>
<dbReference type="InterPro" id="IPR012675">
    <property type="entry name" value="Beta-grasp_dom_sf"/>
</dbReference>
<dbReference type="SUPFAM" id="SSF55447">
    <property type="entry name" value="CO dehydrogenase flavoprotein C-terminal domain-like"/>
    <property type="match status" value="1"/>
</dbReference>
<name>A0AAD8J8N4_9APIA</name>
<reference evidence="21" key="1">
    <citation type="submission" date="2023-02" db="EMBL/GenBank/DDBJ databases">
        <title>Genome of toxic invasive species Heracleum sosnowskyi carries increased number of genes despite the absence of recent whole-genome duplications.</title>
        <authorList>
            <person name="Schelkunov M."/>
            <person name="Shtratnikova V."/>
            <person name="Makarenko M."/>
            <person name="Klepikova A."/>
            <person name="Omelchenko D."/>
            <person name="Novikova G."/>
            <person name="Obukhova E."/>
            <person name="Bogdanov V."/>
            <person name="Penin A."/>
            <person name="Logacheva M."/>
        </authorList>
    </citation>
    <scope>NUCLEOTIDE SEQUENCE</scope>
    <source>
        <strain evidence="21">Hsosn_3</strain>
        <tissue evidence="21">Leaf</tissue>
    </source>
</reference>
<feature type="domain" description="FAD-binding PCMH-type" evidence="20">
    <location>
        <begin position="234"/>
        <end position="422"/>
    </location>
</feature>
<feature type="binding site" evidence="18">
    <location>
        <position position="839"/>
    </location>
    <ligand>
        <name>Mo-molybdopterin</name>
        <dbReference type="ChEBI" id="CHEBI:71302"/>
    </ligand>
    <ligandPart>
        <name>Mo</name>
        <dbReference type="ChEBI" id="CHEBI:28685"/>
    </ligandPart>
</feature>
<evidence type="ECO:0000259" key="19">
    <source>
        <dbReference type="PROSITE" id="PS51085"/>
    </source>
</evidence>
<dbReference type="PROSITE" id="PS51085">
    <property type="entry name" value="2FE2S_FER_2"/>
    <property type="match status" value="1"/>
</dbReference>
<dbReference type="GO" id="GO:0009055">
    <property type="term" value="F:electron transfer activity"/>
    <property type="evidence" value="ECO:0007669"/>
    <property type="project" value="UniProtKB-ARBA"/>
</dbReference>
<dbReference type="InterPro" id="IPR000674">
    <property type="entry name" value="Ald_Oxase/Xan_DH_a/b"/>
</dbReference>
<dbReference type="GO" id="GO:0051537">
    <property type="term" value="F:2 iron, 2 sulfur cluster binding"/>
    <property type="evidence" value="ECO:0007669"/>
    <property type="project" value="UniProtKB-KW"/>
</dbReference>
<keyword evidence="10 18" id="KW-0408">Iron</keyword>
<dbReference type="PROSITE" id="PS00197">
    <property type="entry name" value="2FE2S_FER_1"/>
    <property type="match status" value="1"/>
</dbReference>
<feature type="binding site" evidence="18">
    <location>
        <position position="167"/>
    </location>
    <ligand>
        <name>[2Fe-2S] cluster</name>
        <dbReference type="ChEBI" id="CHEBI:190135"/>
        <label>2</label>
    </ligand>
</feature>
<dbReference type="FunFam" id="3.30.365.10:FF:000001">
    <property type="entry name" value="Xanthine dehydrogenase oxidase"/>
    <property type="match status" value="1"/>
</dbReference>
<keyword evidence="13" id="KW-0073">Auxin biosynthesis</keyword>
<evidence type="ECO:0000256" key="16">
    <source>
        <dbReference type="PIRSR" id="PIRSR000127-1"/>
    </source>
</evidence>
<dbReference type="SMART" id="SM01008">
    <property type="entry name" value="Ald_Xan_dh_C"/>
    <property type="match status" value="1"/>
</dbReference>
<feature type="binding site" evidence="18">
    <location>
        <position position="56"/>
    </location>
    <ligand>
        <name>[2Fe-2S] cluster</name>
        <dbReference type="ChEBI" id="CHEBI:190135"/>
        <label>1</label>
    </ligand>
</feature>
<dbReference type="FunFam" id="1.10.150.120:FF:000006">
    <property type="entry name" value="Aldehyde oxidase"/>
    <property type="match status" value="1"/>
</dbReference>
<feature type="binding site" evidence="18">
    <location>
        <position position="808"/>
    </location>
    <ligand>
        <name>Mo-molybdopterin</name>
        <dbReference type="ChEBI" id="CHEBI:71302"/>
    </ligand>
    <ligandPart>
        <name>Mo</name>
        <dbReference type="ChEBI" id="CHEBI:28685"/>
    </ligandPart>
</feature>
<proteinExistence type="inferred from homology"/>
<dbReference type="Pfam" id="PF01799">
    <property type="entry name" value="Fer2_2"/>
    <property type="match status" value="1"/>
</dbReference>
<evidence type="ECO:0000256" key="14">
    <source>
        <dbReference type="ARBA" id="ARBA00034078"/>
    </source>
</evidence>
<dbReference type="InterPro" id="IPR002888">
    <property type="entry name" value="2Fe-2S-bd"/>
</dbReference>
<evidence type="ECO:0000256" key="2">
    <source>
        <dbReference type="ARBA" id="ARBA00006849"/>
    </source>
</evidence>
<dbReference type="SUPFAM" id="SSF54665">
    <property type="entry name" value="CO dehydrogenase molybdoprotein N-domain-like"/>
    <property type="match status" value="1"/>
</dbReference>
<evidence type="ECO:0000259" key="20">
    <source>
        <dbReference type="PROSITE" id="PS51387"/>
    </source>
</evidence>
<comment type="cofactor">
    <cofactor evidence="1 17">
        <name>FAD</name>
        <dbReference type="ChEBI" id="CHEBI:57692"/>
    </cofactor>
</comment>